<reference evidence="3 4" key="1">
    <citation type="submission" date="2021-01" db="EMBL/GenBank/DDBJ databases">
        <title>Paenibacillus sp.nov. isolated from the rhizosphere soil of tomato plant.</title>
        <authorList>
            <person name="Thin K.K."/>
            <person name="Zhang X."/>
            <person name="He S."/>
        </authorList>
    </citation>
    <scope>NUCLEOTIDE SEQUENCE [LARGE SCALE GENOMIC DNA]</scope>
    <source>
        <strain evidence="3 4">DXFW5</strain>
    </source>
</reference>
<evidence type="ECO:0000256" key="1">
    <source>
        <dbReference type="SAM" id="MobiDB-lite"/>
    </source>
</evidence>
<comment type="caution">
    <text evidence="3">The sequence shown here is derived from an EMBL/GenBank/DDBJ whole genome shotgun (WGS) entry which is preliminary data.</text>
</comment>
<evidence type="ECO:0000313" key="4">
    <source>
        <dbReference type="Proteomes" id="UP001516620"/>
    </source>
</evidence>
<gene>
    <name evidence="3" type="ORF">IM700_005295</name>
</gene>
<feature type="region of interest" description="Disordered" evidence="1">
    <location>
        <begin position="36"/>
        <end position="65"/>
    </location>
</feature>
<dbReference type="Pfam" id="PF06628">
    <property type="entry name" value="Catalase-rel"/>
    <property type="match status" value="1"/>
</dbReference>
<dbReference type="InterPro" id="IPR010582">
    <property type="entry name" value="Catalase_immune_responsive"/>
</dbReference>
<evidence type="ECO:0000259" key="2">
    <source>
        <dbReference type="Pfam" id="PF06628"/>
    </source>
</evidence>
<dbReference type="EMBL" id="JADCNN020000003">
    <property type="protein sequence ID" value="MBM6995075.1"/>
    <property type="molecule type" value="Genomic_DNA"/>
</dbReference>
<dbReference type="Proteomes" id="UP001516620">
    <property type="component" value="Unassembled WGS sequence"/>
</dbReference>
<name>A0ABS2H138_9BACL</name>
<accession>A0ABS2H138</accession>
<proteinExistence type="predicted"/>
<sequence length="65" mass="7214">MCSSVIQETWISHFTQADPEYGRRVKEGLEAVKREMDAAGKHTSTASADEALDKAQGMGHKSDRY</sequence>
<evidence type="ECO:0000313" key="3">
    <source>
        <dbReference type="EMBL" id="MBM6995075.1"/>
    </source>
</evidence>
<keyword evidence="4" id="KW-1185">Reference proteome</keyword>
<feature type="domain" description="Catalase immune-responsive" evidence="2">
    <location>
        <begin position="2"/>
        <end position="29"/>
    </location>
</feature>
<organism evidence="3 4">
    <name type="scientific">Paenibacillus rhizolycopersici</name>
    <dbReference type="NCBI Taxonomy" id="2780073"/>
    <lineage>
        <taxon>Bacteria</taxon>
        <taxon>Bacillati</taxon>
        <taxon>Bacillota</taxon>
        <taxon>Bacilli</taxon>
        <taxon>Bacillales</taxon>
        <taxon>Paenibacillaceae</taxon>
        <taxon>Paenibacillus</taxon>
    </lineage>
</organism>
<protein>
    <recommendedName>
        <fullName evidence="2">Catalase immune-responsive domain-containing protein</fullName>
    </recommendedName>
</protein>